<sequence>MAIVDLDAYLLALIKKVHPLAPMFHGVNTSNLTVKNAESYGFKIEDSKPQGTMFMGESELKNDTNETQTIHSDSFTKTITDSVTLSVTNGVTAGVSVTISGKIFGIGAESSMSFEVSTSTTNEQTSEESVAYTVPSQMVVVPAKKTYYVYSSLQRSLLEGSIRLRADFSGALFATMKFGDSDMYISMGDMYEFVKTHQLSHPLPSGISLNHNNKSVHFEGVAQYLYGTGTKFNVTITDTPSSQGTQEHKAFDAKTGLGTYEIQLDGKKLGFDLNDLKDQVEPKVFEKLLELQNEIV</sequence>
<dbReference type="RefSeq" id="WP_137052046.1">
    <property type="nucleotide sequence ID" value="NZ_SZOM01000093.1"/>
</dbReference>
<protein>
    <submittedName>
        <fullName evidence="1">Uncharacterized protein</fullName>
    </submittedName>
</protein>
<evidence type="ECO:0000313" key="1">
    <source>
        <dbReference type="EMBL" id="TKH16337.1"/>
    </source>
</evidence>
<dbReference type="CDD" id="cd20223">
    <property type="entry name" value="PFM_epsilon-toxin-like"/>
    <property type="match status" value="1"/>
</dbReference>
<dbReference type="AlphaFoldDB" id="A0A4U2MXF2"/>
<dbReference type="InterPro" id="IPR004991">
    <property type="entry name" value="Aerolysin-like"/>
</dbReference>
<reference evidence="1 2" key="1">
    <citation type="journal article" date="2019" name="Environ. Microbiol.">
        <title>An active ?-lactamase is a part of an orchestrated cell wall stress resistance network of Bacillus subtilis and related rhizosphere species.</title>
        <authorList>
            <person name="Bucher T."/>
            <person name="Keren-Paz A."/>
            <person name="Hausser J."/>
            <person name="Olender T."/>
            <person name="Cytryn E."/>
            <person name="Kolodkin-Gal I."/>
        </authorList>
    </citation>
    <scope>NUCLEOTIDE SEQUENCE [LARGE SCALE GENOMIC DNA]</scope>
    <source>
        <strain evidence="1 2">I71</strain>
    </source>
</reference>
<accession>A0A4U2MXF2</accession>
<evidence type="ECO:0000313" key="2">
    <source>
        <dbReference type="Proteomes" id="UP000306037"/>
    </source>
</evidence>
<dbReference type="SUPFAM" id="SSF56973">
    <property type="entry name" value="Aerolisin/ETX pore-forming domain"/>
    <property type="match status" value="1"/>
</dbReference>
<gene>
    <name evidence="1" type="ORF">FC694_13240</name>
</gene>
<organism evidence="1 2">
    <name type="scientific">Bacillus wiedmannii</name>
    <dbReference type="NCBI Taxonomy" id="1890302"/>
    <lineage>
        <taxon>Bacteria</taxon>
        <taxon>Bacillati</taxon>
        <taxon>Bacillota</taxon>
        <taxon>Bacilli</taxon>
        <taxon>Bacillales</taxon>
        <taxon>Bacillaceae</taxon>
        <taxon>Bacillus</taxon>
        <taxon>Bacillus cereus group</taxon>
    </lineage>
</organism>
<dbReference type="EMBL" id="SZOM01000093">
    <property type="protein sequence ID" value="TKH16337.1"/>
    <property type="molecule type" value="Genomic_DNA"/>
</dbReference>
<comment type="caution">
    <text evidence="1">The sequence shown here is derived from an EMBL/GenBank/DDBJ whole genome shotgun (WGS) entry which is preliminary data.</text>
</comment>
<name>A0A4U2MXF2_9BACI</name>
<dbReference type="Pfam" id="PF03318">
    <property type="entry name" value="ETX_MTX2"/>
    <property type="match status" value="1"/>
</dbReference>
<dbReference type="Gene3D" id="2.170.15.10">
    <property type="entry name" value="Proaerolysin, chain A, domain 3"/>
    <property type="match status" value="1"/>
</dbReference>
<dbReference type="Proteomes" id="UP000306037">
    <property type="component" value="Unassembled WGS sequence"/>
</dbReference>
<proteinExistence type="predicted"/>